<dbReference type="eggNOG" id="COG3179">
    <property type="taxonomic scope" value="Bacteria"/>
</dbReference>
<protein>
    <recommendedName>
        <fullName evidence="2">Fibronectin type-III domain-containing protein</fullName>
    </recommendedName>
</protein>
<dbReference type="InterPro" id="IPR013783">
    <property type="entry name" value="Ig-like_fold"/>
</dbReference>
<feature type="domain" description="Fibronectin type-III" evidence="2">
    <location>
        <begin position="312"/>
        <end position="403"/>
    </location>
</feature>
<sequence>MRYSCRNNTNLNRNLRFKKFLAFTMVLLLSLQSISLKSQQYPVRLIPSIFQPYSLKLGDYATSTEPKLQLLMTDLMEPQHQTGLKFSLESGLNAVPLAVSNDFVVGFSPFTLYPGSQLTLSNIDVRALFELQNLSGINSVQYAQALPDGVYQFCFQAYDYYTKNNLSQKSCATVYLVQYDPPQLNLPQNGEKLQAITPYSGGSGIVFQWMPRQIAPNTKYIFTLKELWDLGQSPISGFLSSRVLWQEESYAPTLFYGLDKPQLMPGKRYAWQVQAKSGNPVLGANPTEDNGVYKNNGLTEIFYFDYVEDCTLPTLLMAKNAGRGRIELSWNLSGKPSGLYQVQYRRKGSNTQWQTVQSYQPRYIITGLEDQTEYEYRVGNACGQLATAGNNDNPIADIHSAGNTYAYSGIQYFTTDSKDKTNQNYQCGVMPAVDITNKTPLQSLLGANEVFMAGDFPVTVLEAQGSNGIYSGTGYIVVPYLADTKVKVSFNNIKLNTDRKLIEGVIETTYDPNETAVAYASAGVGELFGDQGVKDITIDYEISDIKYVATPPPGKLVIEGNAGAGNNNDTGSGTSSQQELPVGKDYTIIDKNGNVWAVDEEGNVTKGGEVAKGGASTPENTSGVDSKGSATAITAKGIRVIFKNSPRSQYAFDEPTKALTSDYKELNGKLIPFKAVENKKEEPFIASVELTDSSISADSLIFKTSKGVKIASKKIGNDYELTLKGLYSYATEEVQAVIKQGDKYNIAGVFNLVHISPKEIKLNLIPTTGVRITEPQQQEIKNIYKKIGIDVSIKVTPPFDISPYLVDGKLPTEDVFGDLSKYSPAQNAIISAYKSKNEVGLEYYLFVTDKPSSNGQNGYMRLNGQFGFVYDQKARTIAHELAHGALRLEHPFSVFKNVGQGEVKNLMDYDTENTNFIYPDWKQINDPAFKLYTFQGQNEGEFNGGYVVSPDYKIFTIGSENTIIDKTDYSTNGALSNDGTLPGFKLNGIKYWWSNGKYVSSDTDTSGYSVIDMSNSLSTIKDGWMFLFYDKEKPCGEGTYVTVKISDFINSRKTLKDFISFYANASFGTISDKVELGKKEIVGCIEEGNRWKKEDNKYGNGTNLRSIEDLYDRQGGNGQGVDESKDIVDYTERFTADEIKTMLSNILSTEKSTGIKGKIFITDENTTKILRDKVIARYNNPKQKELVIWLEVNSKTRKFEVHLNNGSGLPEYARESIKNIEQILKQKPEWINDDKFWTVNFNPLTAILDGVAELIGKAEIHERFYNPDEQNYNPFPAKIYSYINLNVINNELDILLTQANGKYTTSRKDFAFVCGVWNGLVETVVGIPEGGSFLIKMITNEKNARTEFAEAISKISWKHVKDMASEEWNKYTANPCMVSYGSGKVTMFVASCFIGVGEIKGAAAVIQTIDKLDVMGQLLNKTMKIAGTILKPVANVSGKAIKYVLKEGVTFIKRVDIKVTPSGLGCGFPIQDIKVKLREKLSSLTPSEIDDITNKVNRAINDEGGLAKLPKDENGNRLVEIDIDGEKVPVLVGENSSLDKIAVSISKLDDIAAKLGLNDADKALFKNTFKATPTLENAQSWKLLKESIEDPNAANALFRKADAVEALTKARLNPNIKKMGITDKALAEIRGFKGASFEDVIKQLDEFATHINPAQVEGLSKLVSDLGKGGSWSQGAEWTLRYISKNSTHFNGRKIMFEVTEKWGDMENKMIRIADVVDKTNPKKIIYYELKSVIDVPPGKFAEQFIKDLSRGDVTSLDQLKWIFDGKKLNNLPQKDFVKTLESSKDNLFNGKARKLFEEELGETFLDADDLIQALYKNESWFKKIFQKIN</sequence>
<name>K1M322_9FLAO</name>
<feature type="compositionally biased region" description="Low complexity" evidence="1">
    <location>
        <begin position="561"/>
        <end position="576"/>
    </location>
</feature>
<feature type="region of interest" description="Disordered" evidence="1">
    <location>
        <begin position="607"/>
        <end position="628"/>
    </location>
</feature>
<evidence type="ECO:0000256" key="1">
    <source>
        <dbReference type="SAM" id="MobiDB-lite"/>
    </source>
</evidence>
<gene>
    <name evidence="3" type="ORF">HMPREF9699_01462</name>
</gene>
<keyword evidence="4" id="KW-1185">Reference proteome</keyword>
<feature type="compositionally biased region" description="Polar residues" evidence="1">
    <location>
        <begin position="617"/>
        <end position="628"/>
    </location>
</feature>
<dbReference type="EMBL" id="AGYA01000025">
    <property type="protein sequence ID" value="EKB56733.1"/>
    <property type="molecule type" value="Genomic_DNA"/>
</dbReference>
<evidence type="ECO:0000259" key="2">
    <source>
        <dbReference type="PROSITE" id="PS50853"/>
    </source>
</evidence>
<dbReference type="HOGENOM" id="CLU_238770_0_0_10"/>
<comment type="caution">
    <text evidence="3">The sequence shown here is derived from an EMBL/GenBank/DDBJ whole genome shotgun (WGS) entry which is preliminary data.</text>
</comment>
<proteinExistence type="predicted"/>
<evidence type="ECO:0000313" key="3">
    <source>
        <dbReference type="EMBL" id="EKB56733.1"/>
    </source>
</evidence>
<dbReference type="Proteomes" id="UP000006085">
    <property type="component" value="Unassembled WGS sequence"/>
</dbReference>
<dbReference type="OrthoDB" id="1521695at2"/>
<dbReference type="Gene3D" id="2.60.40.10">
    <property type="entry name" value="Immunoglobulins"/>
    <property type="match status" value="1"/>
</dbReference>
<accession>K1M322</accession>
<organism evidence="3 4">
    <name type="scientific">Bergeyella zoohelcum ATCC 43767</name>
    <dbReference type="NCBI Taxonomy" id="883096"/>
    <lineage>
        <taxon>Bacteria</taxon>
        <taxon>Pseudomonadati</taxon>
        <taxon>Bacteroidota</taxon>
        <taxon>Flavobacteriia</taxon>
        <taxon>Flavobacteriales</taxon>
        <taxon>Weeksellaceae</taxon>
        <taxon>Bergeyella</taxon>
    </lineage>
</organism>
<dbReference type="STRING" id="883096.HMPREF9699_01462"/>
<reference evidence="3 4" key="1">
    <citation type="submission" date="2012-07" db="EMBL/GenBank/DDBJ databases">
        <title>The Genome Sequence of Bergeyella zoohelcum ATCC 43767.</title>
        <authorList>
            <consortium name="The Broad Institute Genome Sequencing Platform"/>
            <person name="Earl A."/>
            <person name="Ward D."/>
            <person name="Feldgarden M."/>
            <person name="Gevers D."/>
            <person name="Huys G."/>
            <person name="Walker B."/>
            <person name="Young S.K."/>
            <person name="Zeng Q."/>
            <person name="Gargeya S."/>
            <person name="Fitzgerald M."/>
            <person name="Haas B."/>
            <person name="Abouelleil A."/>
            <person name="Alvarado L."/>
            <person name="Arachchi H.M."/>
            <person name="Berlin A.M."/>
            <person name="Chapman S.B."/>
            <person name="Goldberg J."/>
            <person name="Griggs A."/>
            <person name="Gujja S."/>
            <person name="Hansen M."/>
            <person name="Howarth C."/>
            <person name="Imamovic A."/>
            <person name="Larimer J."/>
            <person name="McCowen C."/>
            <person name="Montmayeur A."/>
            <person name="Murphy C."/>
            <person name="Neiman D."/>
            <person name="Pearson M."/>
            <person name="Priest M."/>
            <person name="Roberts A."/>
            <person name="Saif S."/>
            <person name="Shea T."/>
            <person name="Sisk P."/>
            <person name="Sykes S."/>
            <person name="Wortman J."/>
            <person name="Nusbaum C."/>
            <person name="Birren B."/>
        </authorList>
    </citation>
    <scope>NUCLEOTIDE SEQUENCE [LARGE SCALE GENOMIC DNA]</scope>
    <source>
        <strain evidence="3 4">ATCC 43767</strain>
    </source>
</reference>
<evidence type="ECO:0000313" key="4">
    <source>
        <dbReference type="Proteomes" id="UP000006085"/>
    </source>
</evidence>
<dbReference type="PROSITE" id="PS50853">
    <property type="entry name" value="FN3"/>
    <property type="match status" value="1"/>
</dbReference>
<dbReference type="CDD" id="cd00063">
    <property type="entry name" value="FN3"/>
    <property type="match status" value="1"/>
</dbReference>
<dbReference type="PATRIC" id="fig|883096.3.peg.1505"/>
<dbReference type="InterPro" id="IPR036116">
    <property type="entry name" value="FN3_sf"/>
</dbReference>
<feature type="region of interest" description="Disordered" evidence="1">
    <location>
        <begin position="561"/>
        <end position="581"/>
    </location>
</feature>
<dbReference type="InterPro" id="IPR003961">
    <property type="entry name" value="FN3_dom"/>
</dbReference>
<dbReference type="SUPFAM" id="SSF49265">
    <property type="entry name" value="Fibronectin type III"/>
    <property type="match status" value="1"/>
</dbReference>